<dbReference type="SUPFAM" id="SSF53681">
    <property type="entry name" value="Aspartate/glutamate racemase"/>
    <property type="match status" value="2"/>
</dbReference>
<evidence type="ECO:0000256" key="1">
    <source>
        <dbReference type="ARBA" id="ARBA00001602"/>
    </source>
</evidence>
<dbReference type="GO" id="GO:0009252">
    <property type="term" value="P:peptidoglycan biosynthetic process"/>
    <property type="evidence" value="ECO:0007669"/>
    <property type="project" value="UniProtKB-UniRule"/>
</dbReference>
<feature type="binding site" evidence="7">
    <location>
        <begin position="187"/>
        <end position="188"/>
    </location>
    <ligand>
        <name>substrate</name>
    </ligand>
</feature>
<keyword evidence="4 7" id="KW-0573">Peptidoglycan synthesis</keyword>
<comment type="function">
    <text evidence="7">Provides the (R)-glutamate required for cell wall biosynthesis.</text>
</comment>
<evidence type="ECO:0000313" key="9">
    <source>
        <dbReference type="Proteomes" id="UP000824035"/>
    </source>
</evidence>
<reference evidence="8" key="2">
    <citation type="submission" date="2021-04" db="EMBL/GenBank/DDBJ databases">
        <authorList>
            <person name="Gilroy R."/>
        </authorList>
    </citation>
    <scope>NUCLEOTIDE SEQUENCE</scope>
    <source>
        <strain evidence="8">ChiGjej4B4-18154</strain>
    </source>
</reference>
<accession>A0A9D2E2P1</accession>
<dbReference type="GO" id="GO:0071555">
    <property type="term" value="P:cell wall organization"/>
    <property type="evidence" value="ECO:0007669"/>
    <property type="project" value="UniProtKB-KW"/>
</dbReference>
<evidence type="ECO:0000256" key="6">
    <source>
        <dbReference type="ARBA" id="ARBA00023316"/>
    </source>
</evidence>
<feature type="binding site" evidence="7">
    <location>
        <begin position="10"/>
        <end position="11"/>
    </location>
    <ligand>
        <name>substrate</name>
    </ligand>
</feature>
<evidence type="ECO:0000256" key="7">
    <source>
        <dbReference type="HAMAP-Rule" id="MF_00258"/>
    </source>
</evidence>
<dbReference type="InterPro" id="IPR033134">
    <property type="entry name" value="Asp/Glu_racemase_AS_2"/>
</dbReference>
<dbReference type="HAMAP" id="MF_00258">
    <property type="entry name" value="Glu_racemase"/>
    <property type="match status" value="1"/>
</dbReference>
<gene>
    <name evidence="7 8" type="primary">murI</name>
    <name evidence="8" type="ORF">H9813_00660</name>
</gene>
<dbReference type="NCBIfam" id="TIGR00067">
    <property type="entry name" value="glut_race"/>
    <property type="match status" value="1"/>
</dbReference>
<organism evidence="8 9">
    <name type="scientific">Candidatus Allofournierella merdipullorum</name>
    <dbReference type="NCBI Taxonomy" id="2838595"/>
    <lineage>
        <taxon>Bacteria</taxon>
        <taxon>Bacillati</taxon>
        <taxon>Bacillota</taxon>
        <taxon>Clostridia</taxon>
        <taxon>Eubacteriales</taxon>
        <taxon>Oscillospiraceae</taxon>
        <taxon>Allofournierella</taxon>
    </lineage>
</organism>
<evidence type="ECO:0000256" key="5">
    <source>
        <dbReference type="ARBA" id="ARBA00023235"/>
    </source>
</evidence>
<dbReference type="InterPro" id="IPR004391">
    <property type="entry name" value="Glu_race"/>
</dbReference>
<dbReference type="PROSITE" id="PS00924">
    <property type="entry name" value="ASP_GLU_RACEMASE_2"/>
    <property type="match status" value="1"/>
</dbReference>
<dbReference type="AlphaFoldDB" id="A0A9D2E2P1"/>
<keyword evidence="6 7" id="KW-0961">Cell wall biogenesis/degradation</keyword>
<keyword evidence="3 7" id="KW-0133">Cell shape</keyword>
<dbReference type="InterPro" id="IPR015942">
    <property type="entry name" value="Asp/Glu/hydantoin_racemase"/>
</dbReference>
<dbReference type="FunFam" id="3.40.50.1860:FF:000001">
    <property type="entry name" value="Glutamate racemase"/>
    <property type="match status" value="1"/>
</dbReference>
<dbReference type="GO" id="GO:0008360">
    <property type="term" value="P:regulation of cell shape"/>
    <property type="evidence" value="ECO:0007669"/>
    <property type="project" value="UniProtKB-KW"/>
</dbReference>
<dbReference type="Proteomes" id="UP000824035">
    <property type="component" value="Unassembled WGS sequence"/>
</dbReference>
<dbReference type="EC" id="5.1.1.3" evidence="2 7"/>
<evidence type="ECO:0000256" key="2">
    <source>
        <dbReference type="ARBA" id="ARBA00013090"/>
    </source>
</evidence>
<dbReference type="InterPro" id="IPR001920">
    <property type="entry name" value="Asp/Glu_race"/>
</dbReference>
<dbReference type="PANTHER" id="PTHR21198">
    <property type="entry name" value="GLUTAMATE RACEMASE"/>
    <property type="match status" value="1"/>
</dbReference>
<feature type="binding site" evidence="7">
    <location>
        <begin position="42"/>
        <end position="43"/>
    </location>
    <ligand>
        <name>substrate</name>
    </ligand>
</feature>
<evidence type="ECO:0000313" key="8">
    <source>
        <dbReference type="EMBL" id="HIZ29733.1"/>
    </source>
</evidence>
<evidence type="ECO:0000256" key="3">
    <source>
        <dbReference type="ARBA" id="ARBA00022960"/>
    </source>
</evidence>
<comment type="caution">
    <text evidence="7">Lacks conserved residue(s) required for the propagation of feature annotation.</text>
</comment>
<dbReference type="Pfam" id="PF01177">
    <property type="entry name" value="Asp_Glu_race"/>
    <property type="match status" value="1"/>
</dbReference>
<keyword evidence="5 7" id="KW-0413">Isomerase</keyword>
<dbReference type="GO" id="GO:0008881">
    <property type="term" value="F:glutamate racemase activity"/>
    <property type="evidence" value="ECO:0007669"/>
    <property type="project" value="UniProtKB-UniRule"/>
</dbReference>
<dbReference type="PANTHER" id="PTHR21198:SF2">
    <property type="entry name" value="GLUTAMATE RACEMASE"/>
    <property type="match status" value="1"/>
</dbReference>
<comment type="catalytic activity">
    <reaction evidence="1 7">
        <text>L-glutamate = D-glutamate</text>
        <dbReference type="Rhea" id="RHEA:12813"/>
        <dbReference type="ChEBI" id="CHEBI:29985"/>
        <dbReference type="ChEBI" id="CHEBI:29986"/>
        <dbReference type="EC" id="5.1.1.3"/>
    </reaction>
</comment>
<protein>
    <recommendedName>
        <fullName evidence="2 7">Glutamate racemase</fullName>
        <ecNumber evidence="2 7">5.1.1.3</ecNumber>
    </recommendedName>
</protein>
<dbReference type="Gene3D" id="3.40.50.1860">
    <property type="match status" value="2"/>
</dbReference>
<sequence>MDERAIGVFDSGAGGLTAVRQLRRLLPGEKIVYFGDTGRVPYGTRSPSAIFQYAKQDIAFLLSKNVKFLLAACGTVSSILPADYTAALPVPFAGVVDAASAAAAAATKNGRIGVIGTSATIRSGSYEQRLHNADGGFQVFAKACPMFVPLVENGYVAPDDPITAAIAEQYLAPVREQGVDTLILGCTHYPLIAPAIAKVMGPEVTLIDAGREGALLARRRLTELDLLAPEGHAGGAEYYVSDEPAGFEPFIRLFVGGDEDGPVTRVAIDNY</sequence>
<proteinExistence type="inferred from homology"/>
<comment type="caution">
    <text evidence="8">The sequence shown here is derived from an EMBL/GenBank/DDBJ whole genome shotgun (WGS) entry which is preliminary data.</text>
</comment>
<dbReference type="EMBL" id="DXBV01000009">
    <property type="protein sequence ID" value="HIZ29733.1"/>
    <property type="molecule type" value="Genomic_DNA"/>
</dbReference>
<name>A0A9D2E2P1_9FIRM</name>
<comment type="similarity">
    <text evidence="7">Belongs to the aspartate/glutamate racemases family.</text>
</comment>
<feature type="active site" description="Proton donor/acceptor" evidence="7">
    <location>
        <position position="186"/>
    </location>
</feature>
<comment type="pathway">
    <text evidence="7">Cell wall biogenesis; peptidoglycan biosynthesis.</text>
</comment>
<reference evidence="8" key="1">
    <citation type="journal article" date="2021" name="PeerJ">
        <title>Extensive microbial diversity within the chicken gut microbiome revealed by metagenomics and culture.</title>
        <authorList>
            <person name="Gilroy R."/>
            <person name="Ravi A."/>
            <person name="Getino M."/>
            <person name="Pursley I."/>
            <person name="Horton D.L."/>
            <person name="Alikhan N.F."/>
            <person name="Baker D."/>
            <person name="Gharbi K."/>
            <person name="Hall N."/>
            <person name="Watson M."/>
            <person name="Adriaenssens E.M."/>
            <person name="Foster-Nyarko E."/>
            <person name="Jarju S."/>
            <person name="Secka A."/>
            <person name="Antonio M."/>
            <person name="Oren A."/>
            <person name="Chaudhuri R.R."/>
            <person name="La Ragione R."/>
            <person name="Hildebrand F."/>
            <person name="Pallen M.J."/>
        </authorList>
    </citation>
    <scope>NUCLEOTIDE SEQUENCE</scope>
    <source>
        <strain evidence="8">ChiGjej4B4-18154</strain>
    </source>
</reference>
<evidence type="ECO:0000256" key="4">
    <source>
        <dbReference type="ARBA" id="ARBA00022984"/>
    </source>
</evidence>
<feature type="active site" description="Proton donor/acceptor" evidence="7">
    <location>
        <position position="73"/>
    </location>
</feature>